<gene>
    <name evidence="1" type="ORF">MM415A00115_0051</name>
</gene>
<evidence type="ECO:0000313" key="1">
    <source>
        <dbReference type="EMBL" id="QJI04816.1"/>
    </source>
</evidence>
<dbReference type="Pfam" id="PF13385">
    <property type="entry name" value="Laminin_G_3"/>
    <property type="match status" value="1"/>
</dbReference>
<organism evidence="1">
    <name type="scientific">viral metagenome</name>
    <dbReference type="NCBI Taxonomy" id="1070528"/>
    <lineage>
        <taxon>unclassified sequences</taxon>
        <taxon>metagenomes</taxon>
        <taxon>organismal metagenomes</taxon>
    </lineage>
</organism>
<name>A0A6M3Y7M1_9ZZZZ</name>
<sequence length="600" mass="64055">MDIISQLIGNGLRYWDFRSGTVDNLDPVALTPTFVGTPIFNRKGLKFNGTTDAVTYGNNLGVGTSQDFSMFAWVKTTSTGTITVAAKSGGSIPLYRLLISAGKALIQVNDGVHAAVTSIGTTNINDGKWHFIACTLDRDGNQIIYTNGLPEDTDSIAGVTDTLDSVANFAIGRFGSSSSVYYDGSMACVGWYPGILTQTQIYQIMAETHPENMKWPTKPKSKTQATSLVELSDSNLVGAWDMKPQGTTIVDLTTNKNGTVVGGVSHENTILGHALKFDGSTGYVDVGDTSQTAKTVAFWVKGATTTEDFMDLDSGTHTIEAAAGTITATGFDTPTIYVDGAAGTAFTADTWHRIVITTATGFAVSNLDIGKETIFLEGKMTAPEIWSDEKDSAWVTADYRKGAELVQYKSDFGTRVSVAALSSGLLEDTGWTVDSGSWKVSTDTINGEKVKVFECVTAGILYKKLSEITSQDAAYGSWDFWVKHADASTTDIGFATTAGSIAGGYGLKINSSELAQINEYGVGTVGSGYTISAATWTRFRITRRYDGLFTMYVNGTSRDTGTDATTTSTDYMALDFDAGDKIAISDIKGDHSICKYLGTI</sequence>
<dbReference type="EMBL" id="MT145190">
    <property type="protein sequence ID" value="QJI04816.1"/>
    <property type="molecule type" value="Genomic_DNA"/>
</dbReference>
<accession>A0A6M3Y7M1</accession>
<reference evidence="1" key="1">
    <citation type="submission" date="2020-03" db="EMBL/GenBank/DDBJ databases">
        <title>The deep terrestrial virosphere.</title>
        <authorList>
            <person name="Holmfeldt K."/>
            <person name="Nilsson E."/>
            <person name="Simone D."/>
            <person name="Lopez-Fernandez M."/>
            <person name="Wu X."/>
            <person name="de Brujin I."/>
            <person name="Lundin D."/>
            <person name="Andersson A."/>
            <person name="Bertilsson S."/>
            <person name="Dopson M."/>
        </authorList>
    </citation>
    <scope>NUCLEOTIDE SEQUENCE</scope>
    <source>
        <strain evidence="1">MM415A00115</strain>
    </source>
</reference>
<proteinExistence type="predicted"/>
<protein>
    <submittedName>
        <fullName evidence="1">Putative lectin/glucanase superfamily protein</fullName>
    </submittedName>
</protein>
<dbReference type="GO" id="GO:0030246">
    <property type="term" value="F:carbohydrate binding"/>
    <property type="evidence" value="ECO:0007669"/>
    <property type="project" value="UniProtKB-KW"/>
</dbReference>
<dbReference type="AlphaFoldDB" id="A0A6M3Y7M1"/>
<dbReference type="Gene3D" id="2.60.120.200">
    <property type="match status" value="2"/>
</dbReference>
<dbReference type="InterPro" id="IPR013320">
    <property type="entry name" value="ConA-like_dom_sf"/>
</dbReference>
<keyword evidence="1" id="KW-0430">Lectin</keyword>
<dbReference type="SUPFAM" id="SSF49899">
    <property type="entry name" value="Concanavalin A-like lectins/glucanases"/>
    <property type="match status" value="3"/>
</dbReference>